<name>A0AAD7DWY8_MYCRO</name>
<evidence type="ECO:0000313" key="2">
    <source>
        <dbReference type="Proteomes" id="UP001221757"/>
    </source>
</evidence>
<sequence>NCYKPPPEFPLASPYSGIVHHLSGPNINALPQMCHKRSALGIDAPHGNFCEQAMSGVVGQHLEFFFTVRIMRWIILSRNPPPKKKKIYAETLASAATGPHWDLPKLDLLPLRRS</sequence>
<accession>A0AAD7DWY8</accession>
<dbReference type="Proteomes" id="UP001221757">
    <property type="component" value="Unassembled WGS sequence"/>
</dbReference>
<gene>
    <name evidence="1" type="ORF">B0H17DRAFT_1245808</name>
</gene>
<proteinExistence type="predicted"/>
<dbReference type="EMBL" id="JARKIE010000018">
    <property type="protein sequence ID" value="KAJ7701147.1"/>
    <property type="molecule type" value="Genomic_DNA"/>
</dbReference>
<reference evidence="1" key="1">
    <citation type="submission" date="2023-03" db="EMBL/GenBank/DDBJ databases">
        <title>Massive genome expansion in bonnet fungi (Mycena s.s.) driven by repeated elements and novel gene families across ecological guilds.</title>
        <authorList>
            <consortium name="Lawrence Berkeley National Laboratory"/>
            <person name="Harder C.B."/>
            <person name="Miyauchi S."/>
            <person name="Viragh M."/>
            <person name="Kuo A."/>
            <person name="Thoen E."/>
            <person name="Andreopoulos B."/>
            <person name="Lu D."/>
            <person name="Skrede I."/>
            <person name="Drula E."/>
            <person name="Henrissat B."/>
            <person name="Morin E."/>
            <person name="Kohler A."/>
            <person name="Barry K."/>
            <person name="LaButti K."/>
            <person name="Morin E."/>
            <person name="Salamov A."/>
            <person name="Lipzen A."/>
            <person name="Mereny Z."/>
            <person name="Hegedus B."/>
            <person name="Baldrian P."/>
            <person name="Stursova M."/>
            <person name="Weitz H."/>
            <person name="Taylor A."/>
            <person name="Grigoriev I.V."/>
            <person name="Nagy L.G."/>
            <person name="Martin F."/>
            <person name="Kauserud H."/>
        </authorList>
    </citation>
    <scope>NUCLEOTIDE SEQUENCE</scope>
    <source>
        <strain evidence="1">CBHHK067</strain>
    </source>
</reference>
<comment type="caution">
    <text evidence="1">The sequence shown here is derived from an EMBL/GenBank/DDBJ whole genome shotgun (WGS) entry which is preliminary data.</text>
</comment>
<feature type="non-terminal residue" evidence="1">
    <location>
        <position position="1"/>
    </location>
</feature>
<organism evidence="1 2">
    <name type="scientific">Mycena rosella</name>
    <name type="common">Pink bonnet</name>
    <name type="synonym">Agaricus rosellus</name>
    <dbReference type="NCBI Taxonomy" id="1033263"/>
    <lineage>
        <taxon>Eukaryota</taxon>
        <taxon>Fungi</taxon>
        <taxon>Dikarya</taxon>
        <taxon>Basidiomycota</taxon>
        <taxon>Agaricomycotina</taxon>
        <taxon>Agaricomycetes</taxon>
        <taxon>Agaricomycetidae</taxon>
        <taxon>Agaricales</taxon>
        <taxon>Marasmiineae</taxon>
        <taxon>Mycenaceae</taxon>
        <taxon>Mycena</taxon>
    </lineage>
</organism>
<keyword evidence="2" id="KW-1185">Reference proteome</keyword>
<dbReference type="AlphaFoldDB" id="A0AAD7DWY8"/>
<evidence type="ECO:0000313" key="1">
    <source>
        <dbReference type="EMBL" id="KAJ7701147.1"/>
    </source>
</evidence>
<protein>
    <submittedName>
        <fullName evidence="1">Uncharacterized protein</fullName>
    </submittedName>
</protein>